<feature type="transmembrane region" description="Helical" evidence="10">
    <location>
        <begin position="259"/>
        <end position="281"/>
    </location>
</feature>
<feature type="binding site" evidence="9">
    <location>
        <position position="349"/>
    </location>
    <ligand>
        <name>ATP</name>
        <dbReference type="ChEBI" id="CHEBI:30616"/>
    </ligand>
</feature>
<feature type="chain" id="PRO_5042106156" description="non-specific serine/threonine protein kinase" evidence="11">
    <location>
        <begin position="25"/>
        <end position="488"/>
    </location>
</feature>
<dbReference type="EMBL" id="JAMZMK010006581">
    <property type="protein sequence ID" value="KAI7748185.1"/>
    <property type="molecule type" value="Genomic_DNA"/>
</dbReference>
<organism evidence="13 14">
    <name type="scientific">Ambrosia artemisiifolia</name>
    <name type="common">Common ragweed</name>
    <dbReference type="NCBI Taxonomy" id="4212"/>
    <lineage>
        <taxon>Eukaryota</taxon>
        <taxon>Viridiplantae</taxon>
        <taxon>Streptophyta</taxon>
        <taxon>Embryophyta</taxon>
        <taxon>Tracheophyta</taxon>
        <taxon>Spermatophyta</taxon>
        <taxon>Magnoliopsida</taxon>
        <taxon>eudicotyledons</taxon>
        <taxon>Gunneridae</taxon>
        <taxon>Pentapetalae</taxon>
        <taxon>asterids</taxon>
        <taxon>campanulids</taxon>
        <taxon>Asterales</taxon>
        <taxon>Asteraceae</taxon>
        <taxon>Asteroideae</taxon>
        <taxon>Heliantheae alliance</taxon>
        <taxon>Heliantheae</taxon>
        <taxon>Ambrosia</taxon>
    </lineage>
</organism>
<dbReference type="PANTHER" id="PTHR46008:SF2">
    <property type="entry name" value="LEAF RUST 10 DISEASE-RESISTANCE LOCUS RECEPTOR-LIKE PROTEIN KINASE-LIKE 1.4"/>
    <property type="match status" value="1"/>
</dbReference>
<evidence type="ECO:0000256" key="2">
    <source>
        <dbReference type="ARBA" id="ARBA00012513"/>
    </source>
</evidence>
<dbReference type="Pfam" id="PF14380">
    <property type="entry name" value="WAK_assoc"/>
    <property type="match status" value="1"/>
</dbReference>
<evidence type="ECO:0000256" key="5">
    <source>
        <dbReference type="ARBA" id="ARBA00022840"/>
    </source>
</evidence>
<dbReference type="PROSITE" id="PS50011">
    <property type="entry name" value="PROTEIN_KINASE_DOM"/>
    <property type="match status" value="1"/>
</dbReference>
<protein>
    <recommendedName>
        <fullName evidence="2">non-specific serine/threonine protein kinase</fullName>
        <ecNumber evidence="2">2.7.11.1</ecNumber>
    </recommendedName>
</protein>
<evidence type="ECO:0000256" key="8">
    <source>
        <dbReference type="ARBA" id="ARBA00048679"/>
    </source>
</evidence>
<evidence type="ECO:0000256" key="3">
    <source>
        <dbReference type="ARBA" id="ARBA00022729"/>
    </source>
</evidence>
<dbReference type="InterPro" id="IPR001245">
    <property type="entry name" value="Ser-Thr/Tyr_kinase_cat_dom"/>
</dbReference>
<feature type="non-terminal residue" evidence="13">
    <location>
        <position position="1"/>
    </location>
</feature>
<comment type="caution">
    <text evidence="13">The sequence shown here is derived from an EMBL/GenBank/DDBJ whole genome shotgun (WGS) entry which is preliminary data.</text>
</comment>
<dbReference type="EC" id="2.7.11.1" evidence="2"/>
<keyword evidence="3 11" id="KW-0732">Signal</keyword>
<name>A0AAD5CVP6_AMBAR</name>
<evidence type="ECO:0000256" key="1">
    <source>
        <dbReference type="ARBA" id="ARBA00004167"/>
    </source>
</evidence>
<dbReference type="InterPro" id="IPR017441">
    <property type="entry name" value="Protein_kinase_ATP_BS"/>
</dbReference>
<feature type="signal peptide" evidence="11">
    <location>
        <begin position="1"/>
        <end position="24"/>
    </location>
</feature>
<dbReference type="InterPro" id="IPR011009">
    <property type="entry name" value="Kinase-like_dom_sf"/>
</dbReference>
<dbReference type="InterPro" id="IPR000719">
    <property type="entry name" value="Prot_kinase_dom"/>
</dbReference>
<sequence length="488" mass="54966">MKNQTSTTILLFLFFFLMINHSFSQHPQYESCVPKDCGDGNNITYPFFINKIQDSACGYPGFELYCNNNSSILRLSDTNFTVKRIQYKESLIQLQNTAFTSNRSDHCLSMIRNISLDPNRFTMENTTTKKLYSISNCSSNVSRVLEKYKIGSCDEYVISEIDVNLRSLLDGCGVGGKVVKMPVDMDDGRGRSMVVDGGNYTAVVAKEFGLRWRAADCGVCERSGGRCGFNRTVFQFRCFCPDRPHMVSCKTEQKINRKLIVIAVLTGSVLIFALASIIFFIRRTYKQRASKDKSRELEDASVYFGASVFSYAELQDATQHFDSTKELGDGGFGTVYYGKLRDGREVAVKRLYEHSYKRVQQFMNEVQILTRLRHKNLVSLYGCTSRRSRSDPETEKMTTLVAELAFRCLQFDLEMRPTMSEVLEVLKGVQVEESGDDIVELTIEKSEIPPPSPENDVVGLLNGRITASPISVTAKWHSTSSGVTTSST</sequence>
<evidence type="ECO:0000256" key="10">
    <source>
        <dbReference type="SAM" id="Phobius"/>
    </source>
</evidence>
<proteinExistence type="predicted"/>
<dbReference type="Gene3D" id="3.30.200.20">
    <property type="entry name" value="Phosphorylase Kinase, domain 1"/>
    <property type="match status" value="1"/>
</dbReference>
<keyword evidence="10" id="KW-0472">Membrane</keyword>
<reference evidence="13" key="1">
    <citation type="submission" date="2022-06" db="EMBL/GenBank/DDBJ databases">
        <title>Uncovering the hologenomic basis of an extraordinary plant invasion.</title>
        <authorList>
            <person name="Bieker V.C."/>
            <person name="Martin M.D."/>
            <person name="Gilbert T."/>
            <person name="Hodgins K."/>
            <person name="Battlay P."/>
            <person name="Petersen B."/>
            <person name="Wilson J."/>
        </authorList>
    </citation>
    <scope>NUCLEOTIDE SEQUENCE</scope>
    <source>
        <strain evidence="13">AA19_3_7</strain>
        <tissue evidence="13">Leaf</tissue>
    </source>
</reference>
<dbReference type="Pfam" id="PF13947">
    <property type="entry name" value="GUB_WAK_bind"/>
    <property type="match status" value="1"/>
</dbReference>
<gene>
    <name evidence="13" type="ORF">M8C21_012651</name>
</gene>
<keyword evidence="5 9" id="KW-0067">ATP-binding</keyword>
<keyword evidence="6" id="KW-0325">Glycoprotein</keyword>
<evidence type="ECO:0000259" key="12">
    <source>
        <dbReference type="PROSITE" id="PS50011"/>
    </source>
</evidence>
<dbReference type="AlphaFoldDB" id="A0AAD5CVP6"/>
<comment type="catalytic activity">
    <reaction evidence="8">
        <text>L-seryl-[protein] + ATP = O-phospho-L-seryl-[protein] + ADP + H(+)</text>
        <dbReference type="Rhea" id="RHEA:17989"/>
        <dbReference type="Rhea" id="RHEA-COMP:9863"/>
        <dbReference type="Rhea" id="RHEA-COMP:11604"/>
        <dbReference type="ChEBI" id="CHEBI:15378"/>
        <dbReference type="ChEBI" id="CHEBI:29999"/>
        <dbReference type="ChEBI" id="CHEBI:30616"/>
        <dbReference type="ChEBI" id="CHEBI:83421"/>
        <dbReference type="ChEBI" id="CHEBI:456216"/>
        <dbReference type="EC" id="2.7.11.1"/>
    </reaction>
</comment>
<comment type="subcellular location">
    <subcellularLocation>
        <location evidence="1">Membrane</location>
        <topology evidence="1">Single-pass membrane protein</topology>
    </subcellularLocation>
</comment>
<dbReference type="Proteomes" id="UP001206925">
    <property type="component" value="Unassembled WGS sequence"/>
</dbReference>
<dbReference type="GO" id="GO:0030247">
    <property type="term" value="F:polysaccharide binding"/>
    <property type="evidence" value="ECO:0007669"/>
    <property type="project" value="InterPro"/>
</dbReference>
<feature type="domain" description="Protein kinase" evidence="12">
    <location>
        <begin position="321"/>
        <end position="488"/>
    </location>
</feature>
<dbReference type="GO" id="GO:0004674">
    <property type="term" value="F:protein serine/threonine kinase activity"/>
    <property type="evidence" value="ECO:0007669"/>
    <property type="project" value="UniProtKB-EC"/>
</dbReference>
<keyword evidence="14" id="KW-1185">Reference proteome</keyword>
<evidence type="ECO:0000256" key="7">
    <source>
        <dbReference type="ARBA" id="ARBA00047899"/>
    </source>
</evidence>
<evidence type="ECO:0000256" key="4">
    <source>
        <dbReference type="ARBA" id="ARBA00022741"/>
    </source>
</evidence>
<keyword evidence="10" id="KW-0812">Transmembrane</keyword>
<dbReference type="GO" id="GO:0016020">
    <property type="term" value="C:membrane"/>
    <property type="evidence" value="ECO:0007669"/>
    <property type="project" value="UniProtKB-SubCell"/>
</dbReference>
<evidence type="ECO:0000313" key="14">
    <source>
        <dbReference type="Proteomes" id="UP001206925"/>
    </source>
</evidence>
<keyword evidence="4 9" id="KW-0547">Nucleotide-binding</keyword>
<dbReference type="InterPro" id="IPR020635">
    <property type="entry name" value="Tyr_kinase_cat_dom"/>
</dbReference>
<dbReference type="PANTHER" id="PTHR46008">
    <property type="entry name" value="LEAF RUST 10 DISEASE-RESISTANCE LOCUS RECEPTOR-LIKE PROTEIN KINASE-LIKE 1.4"/>
    <property type="match status" value="1"/>
</dbReference>
<dbReference type="GO" id="GO:0004713">
    <property type="term" value="F:protein tyrosine kinase activity"/>
    <property type="evidence" value="ECO:0007669"/>
    <property type="project" value="InterPro"/>
</dbReference>
<dbReference type="SUPFAM" id="SSF56112">
    <property type="entry name" value="Protein kinase-like (PK-like)"/>
    <property type="match status" value="1"/>
</dbReference>
<evidence type="ECO:0000256" key="6">
    <source>
        <dbReference type="ARBA" id="ARBA00023180"/>
    </source>
</evidence>
<dbReference type="InterPro" id="IPR032872">
    <property type="entry name" value="WAK_assoc_C"/>
</dbReference>
<dbReference type="GO" id="GO:0005524">
    <property type="term" value="F:ATP binding"/>
    <property type="evidence" value="ECO:0007669"/>
    <property type="project" value="UniProtKB-UniRule"/>
</dbReference>
<dbReference type="SMART" id="SM00219">
    <property type="entry name" value="TyrKc"/>
    <property type="match status" value="1"/>
</dbReference>
<evidence type="ECO:0000313" key="13">
    <source>
        <dbReference type="EMBL" id="KAI7748185.1"/>
    </source>
</evidence>
<dbReference type="PROSITE" id="PS00107">
    <property type="entry name" value="PROTEIN_KINASE_ATP"/>
    <property type="match status" value="1"/>
</dbReference>
<evidence type="ECO:0000256" key="11">
    <source>
        <dbReference type="SAM" id="SignalP"/>
    </source>
</evidence>
<keyword evidence="10" id="KW-1133">Transmembrane helix</keyword>
<comment type="catalytic activity">
    <reaction evidence="7">
        <text>L-threonyl-[protein] + ATP = O-phospho-L-threonyl-[protein] + ADP + H(+)</text>
        <dbReference type="Rhea" id="RHEA:46608"/>
        <dbReference type="Rhea" id="RHEA-COMP:11060"/>
        <dbReference type="Rhea" id="RHEA-COMP:11605"/>
        <dbReference type="ChEBI" id="CHEBI:15378"/>
        <dbReference type="ChEBI" id="CHEBI:30013"/>
        <dbReference type="ChEBI" id="CHEBI:30616"/>
        <dbReference type="ChEBI" id="CHEBI:61977"/>
        <dbReference type="ChEBI" id="CHEBI:456216"/>
        <dbReference type="EC" id="2.7.11.1"/>
    </reaction>
</comment>
<evidence type="ECO:0000256" key="9">
    <source>
        <dbReference type="PROSITE-ProRule" id="PRU10141"/>
    </source>
</evidence>
<dbReference type="Pfam" id="PF07714">
    <property type="entry name" value="PK_Tyr_Ser-Thr"/>
    <property type="match status" value="1"/>
</dbReference>
<accession>A0AAD5CVP6</accession>
<dbReference type="InterPro" id="IPR025287">
    <property type="entry name" value="WAK_GUB"/>
</dbReference>